<proteinExistence type="inferred from homology"/>
<accession>A0A918T4A5</accession>
<reference evidence="5" key="2">
    <citation type="submission" date="2020-09" db="EMBL/GenBank/DDBJ databases">
        <authorList>
            <person name="Sun Q."/>
            <person name="Kim S."/>
        </authorList>
    </citation>
    <scope>NUCLEOTIDE SEQUENCE</scope>
    <source>
        <strain evidence="5">KCTC 23077</strain>
    </source>
</reference>
<dbReference type="AlphaFoldDB" id="A0A918T4A5"/>
<dbReference type="Proteomes" id="UP000646426">
    <property type="component" value="Unassembled WGS sequence"/>
</dbReference>
<organism evidence="5 6">
    <name type="scientific">Cognatilysobacter bugurensis</name>
    <dbReference type="NCBI Taxonomy" id="543356"/>
    <lineage>
        <taxon>Bacteria</taxon>
        <taxon>Pseudomonadati</taxon>
        <taxon>Pseudomonadota</taxon>
        <taxon>Gammaproteobacteria</taxon>
        <taxon>Lysobacterales</taxon>
        <taxon>Lysobacteraceae</taxon>
        <taxon>Cognatilysobacter</taxon>
    </lineage>
</organism>
<evidence type="ECO:0000256" key="1">
    <source>
        <dbReference type="ARBA" id="ARBA00006739"/>
    </source>
</evidence>
<evidence type="ECO:0000256" key="3">
    <source>
        <dbReference type="ARBA" id="ARBA00022679"/>
    </source>
</evidence>
<sequence>MSGASNESGLSVAVVMCTYNGAQFVAEQLESLFAQTRQPDHLVIVDDASTDDTYALVEQLCTQRPPGMRLTLECNARNLGYVANFDHALSLADEDILFLCDQDDIWHAGKVERMVREFACRPDLDLLHTDARLVDAAGEPLGYGLFSALELSESDRAALHAGRGFDVVLRHSVVTGATAAVRRDAARRAAPFPAHWVHDEWLAITCALSGRIDCLEEAWIDYRQHGGNQLGAAKRSGRERFASGASRRALMQRIEARLEVLLERLDVGQFIASDAQRDALRDRLCHARVRAHLPVRTFARIGRVAKEWARGGYGRHSFGLRSAVADLAGLG</sequence>
<protein>
    <recommendedName>
        <fullName evidence="4">Glycosyltransferase 2-like domain-containing protein</fullName>
    </recommendedName>
</protein>
<evidence type="ECO:0000259" key="4">
    <source>
        <dbReference type="Pfam" id="PF00535"/>
    </source>
</evidence>
<keyword evidence="6" id="KW-1185">Reference proteome</keyword>
<dbReference type="Pfam" id="PF00535">
    <property type="entry name" value="Glycos_transf_2"/>
    <property type="match status" value="1"/>
</dbReference>
<dbReference type="SUPFAM" id="SSF53448">
    <property type="entry name" value="Nucleotide-diphospho-sugar transferases"/>
    <property type="match status" value="1"/>
</dbReference>
<feature type="domain" description="Glycosyltransferase 2-like" evidence="4">
    <location>
        <begin position="14"/>
        <end position="123"/>
    </location>
</feature>
<dbReference type="InterPro" id="IPR029044">
    <property type="entry name" value="Nucleotide-diphossugar_trans"/>
</dbReference>
<comment type="similarity">
    <text evidence="1">Belongs to the glycosyltransferase 2 family.</text>
</comment>
<evidence type="ECO:0000313" key="5">
    <source>
        <dbReference type="EMBL" id="GHA88878.1"/>
    </source>
</evidence>
<dbReference type="InterPro" id="IPR001173">
    <property type="entry name" value="Glyco_trans_2-like"/>
</dbReference>
<dbReference type="PANTHER" id="PTHR43179:SF12">
    <property type="entry name" value="GALACTOFURANOSYLTRANSFERASE GLFT2"/>
    <property type="match status" value="1"/>
</dbReference>
<comment type="caution">
    <text evidence="5">The sequence shown here is derived from an EMBL/GenBank/DDBJ whole genome shotgun (WGS) entry which is preliminary data.</text>
</comment>
<dbReference type="Gene3D" id="3.90.550.10">
    <property type="entry name" value="Spore Coat Polysaccharide Biosynthesis Protein SpsA, Chain A"/>
    <property type="match status" value="1"/>
</dbReference>
<dbReference type="EMBL" id="BMYD01000006">
    <property type="protein sequence ID" value="GHA88878.1"/>
    <property type="molecule type" value="Genomic_DNA"/>
</dbReference>
<evidence type="ECO:0000256" key="2">
    <source>
        <dbReference type="ARBA" id="ARBA00022676"/>
    </source>
</evidence>
<gene>
    <name evidence="5" type="ORF">GCM10007067_28460</name>
</gene>
<reference evidence="5" key="1">
    <citation type="journal article" date="2014" name="Int. J. Syst. Evol. Microbiol.">
        <title>Complete genome sequence of Corynebacterium casei LMG S-19264T (=DSM 44701T), isolated from a smear-ripened cheese.</title>
        <authorList>
            <consortium name="US DOE Joint Genome Institute (JGI-PGF)"/>
            <person name="Walter F."/>
            <person name="Albersmeier A."/>
            <person name="Kalinowski J."/>
            <person name="Ruckert C."/>
        </authorList>
    </citation>
    <scope>NUCLEOTIDE SEQUENCE</scope>
    <source>
        <strain evidence="5">KCTC 23077</strain>
    </source>
</reference>
<evidence type="ECO:0000313" key="6">
    <source>
        <dbReference type="Proteomes" id="UP000646426"/>
    </source>
</evidence>
<dbReference type="PANTHER" id="PTHR43179">
    <property type="entry name" value="RHAMNOSYLTRANSFERASE WBBL"/>
    <property type="match status" value="1"/>
</dbReference>
<keyword evidence="3" id="KW-0808">Transferase</keyword>
<dbReference type="GO" id="GO:0016757">
    <property type="term" value="F:glycosyltransferase activity"/>
    <property type="evidence" value="ECO:0007669"/>
    <property type="project" value="UniProtKB-KW"/>
</dbReference>
<dbReference type="CDD" id="cd04196">
    <property type="entry name" value="GT_2_like_d"/>
    <property type="match status" value="1"/>
</dbReference>
<dbReference type="RefSeq" id="WP_229792547.1">
    <property type="nucleotide sequence ID" value="NZ_BMYD01000006.1"/>
</dbReference>
<keyword evidence="2" id="KW-0328">Glycosyltransferase</keyword>
<name>A0A918T4A5_9GAMM</name>